<evidence type="ECO:0000313" key="4">
    <source>
        <dbReference type="EMBL" id="KAA6449709.1"/>
    </source>
</evidence>
<organism evidence="4 5">
    <name type="scientific">Bacillus swezeyi</name>
    <dbReference type="NCBI Taxonomy" id="1925020"/>
    <lineage>
        <taxon>Bacteria</taxon>
        <taxon>Bacillati</taxon>
        <taxon>Bacillota</taxon>
        <taxon>Bacilli</taxon>
        <taxon>Bacillales</taxon>
        <taxon>Bacillaceae</taxon>
        <taxon>Bacillus</taxon>
    </lineage>
</organism>
<reference evidence="4 5" key="1">
    <citation type="submission" date="2018-08" db="EMBL/GenBank/DDBJ databases">
        <title>Bacillus phenotypic plasticity.</title>
        <authorList>
            <person name="Hurtado E."/>
        </authorList>
    </citation>
    <scope>NUCLEOTIDE SEQUENCE [LARGE SCALE GENOMIC DNA]</scope>
    <source>
        <strain evidence="4 5">427</strain>
    </source>
</reference>
<gene>
    <name evidence="4" type="ORF">DX927_15800</name>
</gene>
<sequence length="123" mass="14383">MAEGTKVTKRTIDYYTKLGLLNAERSSSNYRFYDHSSIKRIECIENRQKAELTLDEIKNELTEKYSEEIDLLELRLKMNELNRDVSAFLTSLEKAGVKRGEEIKKKISQESFSLIQKLLLLFT</sequence>
<comment type="caution">
    <text evidence="4">The sequence shown here is derived from an EMBL/GenBank/DDBJ whole genome shotgun (WGS) entry which is preliminary data.</text>
</comment>
<dbReference type="SMART" id="SM00422">
    <property type="entry name" value="HTH_MERR"/>
    <property type="match status" value="1"/>
</dbReference>
<name>A0A5M8RNM4_9BACI</name>
<dbReference type="PANTHER" id="PTHR30204:SF95">
    <property type="entry name" value="HTH-TYPE TRANSCRIPTIONAL REGULATOR CUER"/>
    <property type="match status" value="1"/>
</dbReference>
<dbReference type="InterPro" id="IPR047057">
    <property type="entry name" value="MerR_fam"/>
</dbReference>
<dbReference type="EMBL" id="QSND01000003">
    <property type="protein sequence ID" value="KAA6449709.1"/>
    <property type="molecule type" value="Genomic_DNA"/>
</dbReference>
<dbReference type="STRING" id="1925020.BTA30_00250"/>
<feature type="coiled-coil region" evidence="2">
    <location>
        <begin position="40"/>
        <end position="67"/>
    </location>
</feature>
<dbReference type="GO" id="GO:0003700">
    <property type="term" value="F:DNA-binding transcription factor activity"/>
    <property type="evidence" value="ECO:0007669"/>
    <property type="project" value="InterPro"/>
</dbReference>
<dbReference type="SUPFAM" id="SSF46955">
    <property type="entry name" value="Putative DNA-binding domain"/>
    <property type="match status" value="1"/>
</dbReference>
<dbReference type="InterPro" id="IPR000551">
    <property type="entry name" value="MerR-type_HTH_dom"/>
</dbReference>
<proteinExistence type="predicted"/>
<feature type="domain" description="HTH merR-type" evidence="3">
    <location>
        <begin position="1"/>
        <end position="63"/>
    </location>
</feature>
<dbReference type="GO" id="GO:0003677">
    <property type="term" value="F:DNA binding"/>
    <property type="evidence" value="ECO:0007669"/>
    <property type="project" value="UniProtKB-KW"/>
</dbReference>
<evidence type="ECO:0000256" key="2">
    <source>
        <dbReference type="SAM" id="Coils"/>
    </source>
</evidence>
<keyword evidence="2" id="KW-0175">Coiled coil</keyword>
<evidence type="ECO:0000259" key="3">
    <source>
        <dbReference type="PROSITE" id="PS50937"/>
    </source>
</evidence>
<evidence type="ECO:0000313" key="5">
    <source>
        <dbReference type="Proteomes" id="UP000324326"/>
    </source>
</evidence>
<protein>
    <submittedName>
        <fullName evidence="4">MerR family transcriptional regulator</fullName>
    </submittedName>
</protein>
<accession>A0A5M8RNM4</accession>
<dbReference type="PROSITE" id="PS50937">
    <property type="entry name" value="HTH_MERR_2"/>
    <property type="match status" value="1"/>
</dbReference>
<evidence type="ECO:0000256" key="1">
    <source>
        <dbReference type="ARBA" id="ARBA00023125"/>
    </source>
</evidence>
<dbReference type="PANTHER" id="PTHR30204">
    <property type="entry name" value="REDOX-CYCLING DRUG-SENSING TRANSCRIPTIONAL ACTIVATOR SOXR"/>
    <property type="match status" value="1"/>
</dbReference>
<dbReference type="InterPro" id="IPR009061">
    <property type="entry name" value="DNA-bd_dom_put_sf"/>
</dbReference>
<keyword evidence="1" id="KW-0238">DNA-binding</keyword>
<dbReference type="AlphaFoldDB" id="A0A5M8RNM4"/>
<dbReference type="Proteomes" id="UP000324326">
    <property type="component" value="Unassembled WGS sequence"/>
</dbReference>
<dbReference type="Gene3D" id="1.10.1660.10">
    <property type="match status" value="1"/>
</dbReference>
<dbReference type="Pfam" id="PF13411">
    <property type="entry name" value="MerR_1"/>
    <property type="match status" value="1"/>
</dbReference>